<reference evidence="1" key="2">
    <citation type="submission" date="2025-09" db="UniProtKB">
        <authorList>
            <consortium name="EnsemblPlants"/>
        </authorList>
    </citation>
    <scope>IDENTIFICATION</scope>
</reference>
<sequence length="1280" mass="142606">MKAGSGTGGPASTKTNKNQRVDPDDSPGAPAAASGGSASGLSSLSKGRWERPVASKKKPRPPKVITRENPNALRSHLLEIAGGADIVEAVVAFARRRQHGVVVLYASGSVRDATLRQPGASEDSIVTFKGTFQIFSLSGAVMPPPSLPGATGLVLYLGGGEGQVVGGKVVGHLVASGPVIVAAAIFSDITYERLPLVDDEPAEAAAAADPDESSTGVASECRSLDPESTPSHDLQPDMPKEEDNLSVEQTLKYTPRDMEIDTPGYGDAWLVQNLHDSGTPETSQKCTDDLKPSQTSILEQEERLVLQRTLFEMHDLIKFAEWWVHMDFFADFQNAKDAVYCAEDLLDELNYYELKEEIEGSTIRSVCLESSDVKMEEAKEKLDHLIRKMGHLSLHDARQQFIDESICQEANLFEEEQAIFGRQKELMELIGMLDFQENNPTSDQVIAATTVPDRDRARLENVSVLPIVGTGGVGKTTLAHQFFCEKRVGDHFDLLIWISVSDGFDEKKLIKKLIQSVAESEMKSDDLSYLQRILTDGIIHQSRKFLLVLDDAQDDICREECHPWNCFLAPLKRAKPGSTILVTTKSLRVAEHLGTINHFVLEGLPKGTLWNFFRMHALGSDNSDSNPVFLSIGRSIVSRLNGSPLDAKILGRLLSRKLDPLYWRNILESELWKLPHQVKERVLTHKQEENDNISSALKLSYQYLPFHLKRCFSFCSLYPRNYEFKVEILVECWVAVGLVLPYGGMLALDVGHVYFQQLMNRSFFQKAPLSSRYIMHDLVYAMAQQVSRNECFVIKDRYDLSRIPPSVRHLSVLGNSGVESSDLESLQTYRTLRSVVCISIDSDIITASVLETWFRDLVNIRMLRFISCQLKELPENVGNLVHLRYLDISACEFDKFPDSFWRLYKLESLDARNCKIQDVPKDIVKLVNLQRVRLNDDLMRQLGCVPRVGNLLFLQEMPYYAVGIEPGRTIAELKNMNDLRGILEISGLCGVTSMEQSGEAALDRKIYLNTLILSWGESTRPEKHNTSQEMEVLEGLRPSSNIKHLEVKFYMGSGFHPSWLHEDVLSSLASLSISSCPNITTLFGQPSRTDGSSSSSSSSTGILTGFRSLTKLSITWCKRLTGLDNVLHPECLPAIKVIRISNCEDLVSLPTKSLGEFVHLEDLEVSHCWSLDWEQGLTLPASLKVLKLEACGEFSDSALGCLRGLAALTSLDLQFCPSIESICTQIWSDLVSLQSLKIVCCQGLNSVGGSEPIARIENVDIRHCPKLKELQQPFRRGCYF</sequence>
<name>A0ACD5YIK7_AVESA</name>
<evidence type="ECO:0000313" key="1">
    <source>
        <dbReference type="EnsemblPlants" id="AVESA.00010b.r2.5DG0967470.2.CDS"/>
    </source>
</evidence>
<reference evidence="1" key="1">
    <citation type="submission" date="2021-05" db="EMBL/GenBank/DDBJ databases">
        <authorList>
            <person name="Scholz U."/>
            <person name="Mascher M."/>
            <person name="Fiebig A."/>
        </authorList>
    </citation>
    <scope>NUCLEOTIDE SEQUENCE [LARGE SCALE GENOMIC DNA]</scope>
</reference>
<evidence type="ECO:0000313" key="2">
    <source>
        <dbReference type="Proteomes" id="UP001732700"/>
    </source>
</evidence>
<dbReference type="Proteomes" id="UP001732700">
    <property type="component" value="Chromosome 5D"/>
</dbReference>
<accession>A0ACD5YIK7</accession>
<organism evidence="1 2">
    <name type="scientific">Avena sativa</name>
    <name type="common">Oat</name>
    <dbReference type="NCBI Taxonomy" id="4498"/>
    <lineage>
        <taxon>Eukaryota</taxon>
        <taxon>Viridiplantae</taxon>
        <taxon>Streptophyta</taxon>
        <taxon>Embryophyta</taxon>
        <taxon>Tracheophyta</taxon>
        <taxon>Spermatophyta</taxon>
        <taxon>Magnoliopsida</taxon>
        <taxon>Liliopsida</taxon>
        <taxon>Poales</taxon>
        <taxon>Poaceae</taxon>
        <taxon>BOP clade</taxon>
        <taxon>Pooideae</taxon>
        <taxon>Poodae</taxon>
        <taxon>Poeae</taxon>
        <taxon>Poeae Chloroplast Group 1 (Aveneae type)</taxon>
        <taxon>Aveninae</taxon>
        <taxon>Avena</taxon>
    </lineage>
</organism>
<proteinExistence type="predicted"/>
<protein>
    <submittedName>
        <fullName evidence="1">Uncharacterized protein</fullName>
    </submittedName>
</protein>
<dbReference type="EnsemblPlants" id="AVESA.00010b.r2.5DG0967470.2">
    <property type="protein sequence ID" value="AVESA.00010b.r2.5DG0967470.2.CDS"/>
    <property type="gene ID" value="AVESA.00010b.r2.5DG0967470"/>
</dbReference>
<keyword evidence="2" id="KW-1185">Reference proteome</keyword>